<comment type="catalytic activity">
    <reaction evidence="10 11">
        <text>nicotinate beta-D-ribonucleotide + ATP + H(+) = deamido-NAD(+) + diphosphate</text>
        <dbReference type="Rhea" id="RHEA:22860"/>
        <dbReference type="ChEBI" id="CHEBI:15378"/>
        <dbReference type="ChEBI" id="CHEBI:30616"/>
        <dbReference type="ChEBI" id="CHEBI:33019"/>
        <dbReference type="ChEBI" id="CHEBI:57502"/>
        <dbReference type="ChEBI" id="CHEBI:58437"/>
        <dbReference type="EC" id="2.7.7.18"/>
    </reaction>
</comment>
<dbReference type="InterPro" id="IPR005248">
    <property type="entry name" value="NadD/NMNAT"/>
</dbReference>
<gene>
    <name evidence="11 13" type="primary">nadD</name>
    <name evidence="13" type="ORF">FCL40_09185</name>
</gene>
<evidence type="ECO:0000256" key="11">
    <source>
        <dbReference type="HAMAP-Rule" id="MF_00244"/>
    </source>
</evidence>
<accession>A0A4V5NV87</accession>
<comment type="caution">
    <text evidence="13">The sequence shown here is derived from an EMBL/GenBank/DDBJ whole genome shotgun (WGS) entry which is preliminary data.</text>
</comment>
<keyword evidence="5 11" id="KW-0808">Transferase</keyword>
<dbReference type="InterPro" id="IPR014729">
    <property type="entry name" value="Rossmann-like_a/b/a_fold"/>
</dbReference>
<dbReference type="Proteomes" id="UP000305674">
    <property type="component" value="Unassembled WGS sequence"/>
</dbReference>
<evidence type="ECO:0000256" key="7">
    <source>
        <dbReference type="ARBA" id="ARBA00022741"/>
    </source>
</evidence>
<evidence type="ECO:0000256" key="4">
    <source>
        <dbReference type="ARBA" id="ARBA00022642"/>
    </source>
</evidence>
<evidence type="ECO:0000259" key="12">
    <source>
        <dbReference type="Pfam" id="PF01467"/>
    </source>
</evidence>
<name>A0A4V5NV87_9GAMM</name>
<dbReference type="NCBIfam" id="TIGR00482">
    <property type="entry name" value="nicotinate (nicotinamide) nucleotide adenylyltransferase"/>
    <property type="match status" value="1"/>
</dbReference>
<evidence type="ECO:0000256" key="6">
    <source>
        <dbReference type="ARBA" id="ARBA00022695"/>
    </source>
</evidence>
<dbReference type="Pfam" id="PF01467">
    <property type="entry name" value="CTP_transf_like"/>
    <property type="match status" value="1"/>
</dbReference>
<keyword evidence="6 11" id="KW-0548">Nucleotidyltransferase</keyword>
<dbReference type="HAMAP" id="MF_00244">
    <property type="entry name" value="NaMN_adenylyltr"/>
    <property type="match status" value="1"/>
</dbReference>
<comment type="similarity">
    <text evidence="3 11">Belongs to the NadD family.</text>
</comment>
<organism evidence="13 14">
    <name type="scientific">Ferrimonas sediminicola</name>
    <dbReference type="NCBI Taxonomy" id="2569538"/>
    <lineage>
        <taxon>Bacteria</taxon>
        <taxon>Pseudomonadati</taxon>
        <taxon>Pseudomonadota</taxon>
        <taxon>Gammaproteobacteria</taxon>
        <taxon>Alteromonadales</taxon>
        <taxon>Ferrimonadaceae</taxon>
        <taxon>Ferrimonas</taxon>
    </lineage>
</organism>
<dbReference type="CDD" id="cd02165">
    <property type="entry name" value="NMNAT"/>
    <property type="match status" value="1"/>
</dbReference>
<dbReference type="GO" id="GO:0009435">
    <property type="term" value="P:NAD+ biosynthetic process"/>
    <property type="evidence" value="ECO:0007669"/>
    <property type="project" value="UniProtKB-UniRule"/>
</dbReference>
<comment type="function">
    <text evidence="1 11">Catalyzes the reversible adenylation of nicotinate mononucleotide (NaMN) to nicotinic acid adenine dinucleotide (NaAD).</text>
</comment>
<evidence type="ECO:0000256" key="3">
    <source>
        <dbReference type="ARBA" id="ARBA00009014"/>
    </source>
</evidence>
<dbReference type="EC" id="2.7.7.18" evidence="11"/>
<dbReference type="Gene3D" id="3.40.50.620">
    <property type="entry name" value="HUPs"/>
    <property type="match status" value="1"/>
</dbReference>
<dbReference type="UniPathway" id="UPA00253">
    <property type="reaction ID" value="UER00332"/>
</dbReference>
<feature type="domain" description="Cytidyltransferase-like" evidence="12">
    <location>
        <begin position="8"/>
        <end position="181"/>
    </location>
</feature>
<dbReference type="InterPro" id="IPR004821">
    <property type="entry name" value="Cyt_trans-like"/>
</dbReference>
<dbReference type="EMBL" id="SWCI01000004">
    <property type="protein sequence ID" value="TKB49484.1"/>
    <property type="molecule type" value="Genomic_DNA"/>
</dbReference>
<dbReference type="SUPFAM" id="SSF52374">
    <property type="entry name" value="Nucleotidylyl transferase"/>
    <property type="match status" value="1"/>
</dbReference>
<keyword evidence="9 11" id="KW-0520">NAD</keyword>
<reference evidence="13 14" key="1">
    <citation type="submission" date="2019-04" db="EMBL/GenBank/DDBJ databases">
        <authorList>
            <person name="Hwang J.C."/>
        </authorList>
    </citation>
    <scope>NUCLEOTIDE SEQUENCE [LARGE SCALE GENOMIC DNA]</scope>
    <source>
        <strain evidence="13 14">IMCC35001</strain>
    </source>
</reference>
<evidence type="ECO:0000256" key="5">
    <source>
        <dbReference type="ARBA" id="ARBA00022679"/>
    </source>
</evidence>
<sequence>MPLRLLGLLGGTFDPIHNGHLQMALELQRRLGLEELRLLPNRLPPHKPGAHADGEQRLAMVRQACAPYPQLSVDDRELRRHQPSYTVDTLEQLRQEHPDESICFIIGMDSLASFDRWYLPQRILELANLVVCRRHGVPAPDLGDFNAAVTTDARALRRHRRGQILLTDLEPVGLSSTAIRTALAQGQLPRDHLPPAVADYIAAHGLYGHGVAPNGRV</sequence>
<dbReference type="RefSeq" id="WP_136852986.1">
    <property type="nucleotide sequence ID" value="NZ_SWCI01000004.1"/>
</dbReference>
<protein>
    <recommendedName>
        <fullName evidence="11">Probable nicotinate-nucleotide adenylyltransferase</fullName>
        <ecNumber evidence="11">2.7.7.18</ecNumber>
    </recommendedName>
    <alternativeName>
        <fullName evidence="11">Deamido-NAD(+) diphosphorylase</fullName>
    </alternativeName>
    <alternativeName>
        <fullName evidence="11">Deamido-NAD(+) pyrophosphorylase</fullName>
    </alternativeName>
    <alternativeName>
        <fullName evidence="11">Nicotinate mononucleotide adenylyltransferase</fullName>
        <shortName evidence="11">NaMN adenylyltransferase</shortName>
    </alternativeName>
</protein>
<evidence type="ECO:0000313" key="13">
    <source>
        <dbReference type="EMBL" id="TKB49484.1"/>
    </source>
</evidence>
<evidence type="ECO:0000256" key="8">
    <source>
        <dbReference type="ARBA" id="ARBA00022840"/>
    </source>
</evidence>
<evidence type="ECO:0000256" key="10">
    <source>
        <dbReference type="ARBA" id="ARBA00048721"/>
    </source>
</evidence>
<dbReference type="GO" id="GO:0005524">
    <property type="term" value="F:ATP binding"/>
    <property type="evidence" value="ECO:0007669"/>
    <property type="project" value="UniProtKB-KW"/>
</dbReference>
<evidence type="ECO:0000256" key="2">
    <source>
        <dbReference type="ARBA" id="ARBA00005019"/>
    </source>
</evidence>
<keyword evidence="7 11" id="KW-0547">Nucleotide-binding</keyword>
<dbReference type="NCBIfam" id="TIGR00125">
    <property type="entry name" value="cyt_tran_rel"/>
    <property type="match status" value="1"/>
</dbReference>
<dbReference type="NCBIfam" id="NF000839">
    <property type="entry name" value="PRK00071.1-1"/>
    <property type="match status" value="1"/>
</dbReference>
<evidence type="ECO:0000313" key="14">
    <source>
        <dbReference type="Proteomes" id="UP000305674"/>
    </source>
</evidence>
<dbReference type="PANTHER" id="PTHR39321">
    <property type="entry name" value="NICOTINATE-NUCLEOTIDE ADENYLYLTRANSFERASE-RELATED"/>
    <property type="match status" value="1"/>
</dbReference>
<dbReference type="GO" id="GO:0004515">
    <property type="term" value="F:nicotinate-nucleotide adenylyltransferase activity"/>
    <property type="evidence" value="ECO:0007669"/>
    <property type="project" value="UniProtKB-UniRule"/>
</dbReference>
<dbReference type="AlphaFoldDB" id="A0A4V5NV87"/>
<keyword evidence="14" id="KW-1185">Reference proteome</keyword>
<evidence type="ECO:0000256" key="9">
    <source>
        <dbReference type="ARBA" id="ARBA00023027"/>
    </source>
</evidence>
<dbReference type="PANTHER" id="PTHR39321:SF3">
    <property type="entry name" value="PHOSPHOPANTETHEINE ADENYLYLTRANSFERASE"/>
    <property type="match status" value="1"/>
</dbReference>
<proteinExistence type="inferred from homology"/>
<dbReference type="OrthoDB" id="5295945at2"/>
<keyword evidence="4 11" id="KW-0662">Pyridine nucleotide biosynthesis</keyword>
<keyword evidence="8 11" id="KW-0067">ATP-binding</keyword>
<comment type="pathway">
    <text evidence="2 11">Cofactor biosynthesis; NAD(+) biosynthesis; deamido-NAD(+) from nicotinate D-ribonucleotide: step 1/1.</text>
</comment>
<evidence type="ECO:0000256" key="1">
    <source>
        <dbReference type="ARBA" id="ARBA00002324"/>
    </source>
</evidence>